<accession>A0A8H5AUN9</accession>
<keyword evidence="3" id="KW-1185">Reference proteome</keyword>
<evidence type="ECO:0000313" key="3">
    <source>
        <dbReference type="Proteomes" id="UP000541558"/>
    </source>
</evidence>
<comment type="caution">
    <text evidence="2">The sequence shown here is derived from an EMBL/GenBank/DDBJ whole genome shotgun (WGS) entry which is preliminary data.</text>
</comment>
<gene>
    <name evidence="2" type="ORF">D9611_012986</name>
</gene>
<reference evidence="2 3" key="1">
    <citation type="journal article" date="2020" name="ISME J.">
        <title>Uncovering the hidden diversity of litter-decomposition mechanisms in mushroom-forming fungi.</title>
        <authorList>
            <person name="Floudas D."/>
            <person name="Bentzer J."/>
            <person name="Ahren D."/>
            <person name="Johansson T."/>
            <person name="Persson P."/>
            <person name="Tunlid A."/>
        </authorList>
    </citation>
    <scope>NUCLEOTIDE SEQUENCE [LARGE SCALE GENOMIC DNA]</scope>
    <source>
        <strain evidence="2 3">CBS 175.51</strain>
    </source>
</reference>
<feature type="compositionally biased region" description="Polar residues" evidence="1">
    <location>
        <begin position="115"/>
        <end position="133"/>
    </location>
</feature>
<name>A0A8H5AUN9_9AGAR</name>
<organism evidence="2 3">
    <name type="scientific">Ephemerocybe angulata</name>
    <dbReference type="NCBI Taxonomy" id="980116"/>
    <lineage>
        <taxon>Eukaryota</taxon>
        <taxon>Fungi</taxon>
        <taxon>Dikarya</taxon>
        <taxon>Basidiomycota</taxon>
        <taxon>Agaricomycotina</taxon>
        <taxon>Agaricomycetes</taxon>
        <taxon>Agaricomycetidae</taxon>
        <taxon>Agaricales</taxon>
        <taxon>Agaricineae</taxon>
        <taxon>Psathyrellaceae</taxon>
        <taxon>Ephemerocybe</taxon>
    </lineage>
</organism>
<protein>
    <submittedName>
        <fullName evidence="2">Uncharacterized protein</fullName>
    </submittedName>
</protein>
<feature type="region of interest" description="Disordered" evidence="1">
    <location>
        <begin position="12"/>
        <end position="31"/>
    </location>
</feature>
<sequence length="329" mass="35835">MFAHASVELTVGNDELELPSPSHDDDDSTIPSSLSSTMPILSILWPTTSSSIRLTSTERYSDSGCDDGLQLLEQPPAQCHNAASSSESPTEARNARARFWKTNFVGKSARAVPTYQPSSPGHLGSSTDPCDTTSTHSSKALTFTCSLVLVLCAAQEWEVMAKIDIRGAGERVYGIGFVERPNYVYRTSGPTPVGRRIARTHPEHQQAALESSASKPSLSELQYRRFDTPAASSRSRDAVASKGWVWYHLHTHRRSRGLGGVAPWTCVREFSNSRSWWWDGSGRHDEGVASAALKIPLSRLALREPAVAVWPVFDSSTRLSIHGSGKAVA</sequence>
<dbReference type="EMBL" id="JAACJK010000228">
    <property type="protein sequence ID" value="KAF5311226.1"/>
    <property type="molecule type" value="Genomic_DNA"/>
</dbReference>
<dbReference type="AlphaFoldDB" id="A0A8H5AUN9"/>
<dbReference type="OrthoDB" id="10616708at2759"/>
<proteinExistence type="predicted"/>
<dbReference type="Proteomes" id="UP000541558">
    <property type="component" value="Unassembled WGS sequence"/>
</dbReference>
<feature type="region of interest" description="Disordered" evidence="1">
    <location>
        <begin position="112"/>
        <end position="133"/>
    </location>
</feature>
<evidence type="ECO:0000313" key="2">
    <source>
        <dbReference type="EMBL" id="KAF5311226.1"/>
    </source>
</evidence>
<evidence type="ECO:0000256" key="1">
    <source>
        <dbReference type="SAM" id="MobiDB-lite"/>
    </source>
</evidence>